<feature type="domain" description="MULE transposase" evidence="2">
    <location>
        <begin position="165"/>
        <end position="247"/>
    </location>
</feature>
<proteinExistence type="inferred from homology"/>
<dbReference type="EMBL" id="GBRH01219088">
    <property type="protein sequence ID" value="JAD78807.1"/>
    <property type="molecule type" value="Transcribed_RNA"/>
</dbReference>
<evidence type="ECO:0000313" key="3">
    <source>
        <dbReference type="EMBL" id="JAD78807.1"/>
    </source>
</evidence>
<protein>
    <recommendedName>
        <fullName evidence="1">Protein FAR1-RELATED SEQUENCE</fullName>
    </recommendedName>
</protein>
<evidence type="ECO:0000259" key="2">
    <source>
        <dbReference type="Pfam" id="PF10551"/>
    </source>
</evidence>
<dbReference type="AlphaFoldDB" id="A0A0A9D4X8"/>
<keyword evidence="1" id="KW-0479">Metal-binding</keyword>
<keyword evidence="1" id="KW-0539">Nucleus</keyword>
<accession>A0A0A9D4X8</accession>
<dbReference type="GO" id="GO:0006355">
    <property type="term" value="P:regulation of DNA-templated transcription"/>
    <property type="evidence" value="ECO:0007669"/>
    <property type="project" value="UniProtKB-UniRule"/>
</dbReference>
<sequence>MLKLVCSRHRYHSGRENNGEDTKRVHALDPSKDGCDALFEIIRKDKDIWMVSKLILEHSHELNPAPASRVRRVRSQGEVLVIAKNFTDTRNLLLNGQDSQHPREMQYNDLGPEDAESLFEYLKKAQAGDPALFYAVQRNKNGYTANIFWADAKARMVYYHFGDAVRFETRYRKNKENIPIVIFLGVNHHVQPVVFGCALLVDESEASFAWLFEKWLEAMCGGPPVSLLTEFNRGMADAVAKAAKFPTQLDQFSLELHRRFQSYLTGPWRDHFRHVHFSKVRLVVKKEFNTSCMPYFKLNCIVTKGTTFSSG</sequence>
<dbReference type="GO" id="GO:0005634">
    <property type="term" value="C:nucleus"/>
    <property type="evidence" value="ECO:0007669"/>
    <property type="project" value="UniProtKB-SubCell"/>
</dbReference>
<comment type="function">
    <text evidence="1">Putative transcription activator involved in regulating light control of development.</text>
</comment>
<dbReference type="PANTHER" id="PTHR31669">
    <property type="entry name" value="PROTEIN FAR1-RELATED SEQUENCE 10-RELATED"/>
    <property type="match status" value="1"/>
</dbReference>
<dbReference type="InterPro" id="IPR018289">
    <property type="entry name" value="MULE_transposase_dom"/>
</dbReference>
<name>A0A0A9D4X8_ARUDO</name>
<reference evidence="3" key="2">
    <citation type="journal article" date="2015" name="Data Brief">
        <title>Shoot transcriptome of the giant reed, Arundo donax.</title>
        <authorList>
            <person name="Barrero R.A."/>
            <person name="Guerrero F.D."/>
            <person name="Moolhuijzen P."/>
            <person name="Goolsby J.A."/>
            <person name="Tidwell J."/>
            <person name="Bellgard S.E."/>
            <person name="Bellgard M.I."/>
        </authorList>
    </citation>
    <scope>NUCLEOTIDE SEQUENCE</scope>
    <source>
        <tissue evidence="3">Shoot tissue taken approximately 20 cm above the soil surface</tissue>
    </source>
</reference>
<dbReference type="Pfam" id="PF10551">
    <property type="entry name" value="MULE"/>
    <property type="match status" value="1"/>
</dbReference>
<dbReference type="InterPro" id="IPR031052">
    <property type="entry name" value="FHY3/FAR1"/>
</dbReference>
<evidence type="ECO:0000256" key="1">
    <source>
        <dbReference type="RuleBase" id="RU367018"/>
    </source>
</evidence>
<organism evidence="3">
    <name type="scientific">Arundo donax</name>
    <name type="common">Giant reed</name>
    <name type="synonym">Donax arundinaceus</name>
    <dbReference type="NCBI Taxonomy" id="35708"/>
    <lineage>
        <taxon>Eukaryota</taxon>
        <taxon>Viridiplantae</taxon>
        <taxon>Streptophyta</taxon>
        <taxon>Embryophyta</taxon>
        <taxon>Tracheophyta</taxon>
        <taxon>Spermatophyta</taxon>
        <taxon>Magnoliopsida</taxon>
        <taxon>Liliopsida</taxon>
        <taxon>Poales</taxon>
        <taxon>Poaceae</taxon>
        <taxon>PACMAD clade</taxon>
        <taxon>Arundinoideae</taxon>
        <taxon>Arundineae</taxon>
        <taxon>Arundo</taxon>
    </lineage>
</organism>
<dbReference type="GO" id="GO:0008270">
    <property type="term" value="F:zinc ion binding"/>
    <property type="evidence" value="ECO:0007669"/>
    <property type="project" value="UniProtKB-UniRule"/>
</dbReference>
<reference evidence="3" key="1">
    <citation type="submission" date="2014-09" db="EMBL/GenBank/DDBJ databases">
        <authorList>
            <person name="Magalhaes I.L.F."/>
            <person name="Oliveira U."/>
            <person name="Santos F.R."/>
            <person name="Vidigal T.H.D.A."/>
            <person name="Brescovit A.D."/>
            <person name="Santos A.J."/>
        </authorList>
    </citation>
    <scope>NUCLEOTIDE SEQUENCE</scope>
    <source>
        <tissue evidence="3">Shoot tissue taken approximately 20 cm above the soil surface</tissue>
    </source>
</reference>
<comment type="subcellular location">
    <subcellularLocation>
        <location evidence="1">Nucleus</location>
    </subcellularLocation>
</comment>
<keyword evidence="1" id="KW-0862">Zinc</keyword>
<keyword evidence="1" id="KW-0863">Zinc-finger</keyword>
<comment type="similarity">
    <text evidence="1">Belongs to the FHY3/FAR1 family.</text>
</comment>
<dbReference type="PANTHER" id="PTHR31669:SF290">
    <property type="entry name" value="PROTEIN FAR1-RELATED SEQUENCE"/>
    <property type="match status" value="1"/>
</dbReference>